<name>A0AA35WTV8_GEOBA</name>
<dbReference type="EMBL" id="CASHTH010002611">
    <property type="protein sequence ID" value="CAI8032589.1"/>
    <property type="molecule type" value="Genomic_DNA"/>
</dbReference>
<feature type="transmembrane region" description="Helical" evidence="1">
    <location>
        <begin position="73"/>
        <end position="93"/>
    </location>
</feature>
<keyword evidence="1" id="KW-0812">Transmembrane</keyword>
<keyword evidence="1" id="KW-0472">Membrane</keyword>
<dbReference type="InterPro" id="IPR036259">
    <property type="entry name" value="MFS_trans_sf"/>
</dbReference>
<dbReference type="Gene3D" id="1.20.1250.20">
    <property type="entry name" value="MFS general substrate transporter like domains"/>
    <property type="match status" value="1"/>
</dbReference>
<proteinExistence type="predicted"/>
<feature type="transmembrane region" description="Helical" evidence="1">
    <location>
        <begin position="35"/>
        <end position="61"/>
    </location>
</feature>
<accession>A0AA35WTV8</accession>
<keyword evidence="2" id="KW-0732">Signal</keyword>
<dbReference type="Proteomes" id="UP001174909">
    <property type="component" value="Unassembled WGS sequence"/>
</dbReference>
<evidence type="ECO:0000256" key="2">
    <source>
        <dbReference type="SAM" id="SignalP"/>
    </source>
</evidence>
<dbReference type="AlphaFoldDB" id="A0AA35WTV8"/>
<reference evidence="3" key="1">
    <citation type="submission" date="2023-03" db="EMBL/GenBank/DDBJ databases">
        <authorList>
            <person name="Steffen K."/>
            <person name="Cardenas P."/>
        </authorList>
    </citation>
    <scope>NUCLEOTIDE SEQUENCE</scope>
</reference>
<evidence type="ECO:0000313" key="4">
    <source>
        <dbReference type="Proteomes" id="UP001174909"/>
    </source>
</evidence>
<gene>
    <name evidence="3" type="ORF">GBAR_LOCUS18421</name>
</gene>
<organism evidence="3 4">
    <name type="scientific">Geodia barretti</name>
    <name type="common">Barrett's horny sponge</name>
    <dbReference type="NCBI Taxonomy" id="519541"/>
    <lineage>
        <taxon>Eukaryota</taxon>
        <taxon>Metazoa</taxon>
        <taxon>Porifera</taxon>
        <taxon>Demospongiae</taxon>
        <taxon>Heteroscleromorpha</taxon>
        <taxon>Tetractinellida</taxon>
        <taxon>Astrophorina</taxon>
        <taxon>Geodiidae</taxon>
        <taxon>Geodia</taxon>
    </lineage>
</organism>
<feature type="transmembrane region" description="Helical" evidence="1">
    <location>
        <begin position="161"/>
        <end position="180"/>
    </location>
</feature>
<keyword evidence="4" id="KW-1185">Reference proteome</keyword>
<evidence type="ECO:0000313" key="3">
    <source>
        <dbReference type="EMBL" id="CAI8032589.1"/>
    </source>
</evidence>
<protein>
    <submittedName>
        <fullName evidence="3">Solute carrier family 15 member 4</fullName>
    </submittedName>
</protein>
<feature type="signal peptide" evidence="2">
    <location>
        <begin position="1"/>
        <end position="19"/>
    </location>
</feature>
<feature type="chain" id="PRO_5041286984" evidence="2">
    <location>
        <begin position="20"/>
        <end position="231"/>
    </location>
</feature>
<comment type="caution">
    <text evidence="3">The sequence shown here is derived from an EMBL/GenBank/DDBJ whole genome shotgun (WGS) entry which is preliminary data.</text>
</comment>
<evidence type="ECO:0000256" key="1">
    <source>
        <dbReference type="SAM" id="Phobius"/>
    </source>
</evidence>
<sequence>MVLIAVLQFSNLGVFLASAVPLGIDQVTGGSDANISAFIQWLCWGFYSGFAITSILGSVLLNCSRLQPSEVSMVMSLLPVLLLSVGLILDFHFHHKLVKEPVTVNPVSLIFKVLKYAAKHKYPVQRSAFTYCENERPTRLDYGKSKYGGPFTTEQVEDVKTFWRVLVVILVIPMCSVSLIPQSESSFVIDERFLPLQSKTSCIQGVAQSITKPVFLRFFSFHCMSYSSTHV</sequence>
<keyword evidence="1" id="KW-1133">Transmembrane helix</keyword>